<reference evidence="1" key="1">
    <citation type="journal article" date="2023" name="G3 (Bethesda)">
        <title>A reference genome for the long-term kleptoplast-retaining sea slug Elysia crispata morphotype clarki.</title>
        <authorList>
            <person name="Eastman K.E."/>
            <person name="Pendleton A.L."/>
            <person name="Shaikh M.A."/>
            <person name="Suttiyut T."/>
            <person name="Ogas R."/>
            <person name="Tomko P."/>
            <person name="Gavelis G."/>
            <person name="Widhalm J.R."/>
            <person name="Wisecaver J.H."/>
        </authorList>
    </citation>
    <scope>NUCLEOTIDE SEQUENCE</scope>
    <source>
        <strain evidence="1">ECLA1</strain>
    </source>
</reference>
<name>A0AAE1A3F9_9GAST</name>
<evidence type="ECO:0000313" key="2">
    <source>
        <dbReference type="Proteomes" id="UP001283361"/>
    </source>
</evidence>
<comment type="caution">
    <text evidence="1">The sequence shown here is derived from an EMBL/GenBank/DDBJ whole genome shotgun (WGS) entry which is preliminary data.</text>
</comment>
<protein>
    <submittedName>
        <fullName evidence="1">Uncharacterized protein</fullName>
    </submittedName>
</protein>
<organism evidence="1 2">
    <name type="scientific">Elysia crispata</name>
    <name type="common">lettuce slug</name>
    <dbReference type="NCBI Taxonomy" id="231223"/>
    <lineage>
        <taxon>Eukaryota</taxon>
        <taxon>Metazoa</taxon>
        <taxon>Spiralia</taxon>
        <taxon>Lophotrochozoa</taxon>
        <taxon>Mollusca</taxon>
        <taxon>Gastropoda</taxon>
        <taxon>Heterobranchia</taxon>
        <taxon>Euthyneura</taxon>
        <taxon>Panpulmonata</taxon>
        <taxon>Sacoglossa</taxon>
        <taxon>Placobranchoidea</taxon>
        <taxon>Plakobranchidae</taxon>
        <taxon>Elysia</taxon>
    </lineage>
</organism>
<dbReference type="Proteomes" id="UP001283361">
    <property type="component" value="Unassembled WGS sequence"/>
</dbReference>
<dbReference type="AlphaFoldDB" id="A0AAE1A3F9"/>
<keyword evidence="2" id="KW-1185">Reference proteome</keyword>
<accession>A0AAE1A3F9</accession>
<evidence type="ECO:0000313" key="1">
    <source>
        <dbReference type="EMBL" id="KAK3780485.1"/>
    </source>
</evidence>
<gene>
    <name evidence="1" type="ORF">RRG08_045149</name>
</gene>
<dbReference type="EMBL" id="JAWDGP010002719">
    <property type="protein sequence ID" value="KAK3780485.1"/>
    <property type="molecule type" value="Genomic_DNA"/>
</dbReference>
<sequence>MRYWSVTVRSGASVCVCIINHVSCLPRSVTLTRAIYRHRVGQQDQQKTPNFGKHNWPINNSSSTVINRDRFSSAEGLKGARTSHIAALIVGIPPLSTRWLRQGWEKSSVS</sequence>
<proteinExistence type="predicted"/>